<dbReference type="Proteomes" id="UP000284706">
    <property type="component" value="Unassembled WGS sequence"/>
</dbReference>
<sequence>MANRNTHFFPASNSVINNQEVQGLSAFPREIIIEIFRYCLPELPYRPNPRMPPILLTHVCSSWRTLASQLPELWQSIRLTMDEGESPFASASNPHFQRSAQIGNPGLKVLEQLGLWERNGDFRPLHLQLDLPWPIGDPDMDDVVVKILTDSSQRLHRLAFSLYADDANLLDALAATNYPILEALEVTFQMAGLEWDEITATASLTAVNAPRLRRVMLHAVPRLRLDFPWNQLTHLEVKQYHPPSFFRFIMTNCPNLRRLALDLHGPFITSGETDSSRNLIVMSSLRKLSLNLRKFEASLFHQIHFPVLEDFRLFNEMGIYMLPWVLPFSTYQTHIISQLQCLRSLILGNQTTNTETILGILRSTPRLVDLTIDSDLGNYTRLFTALAYSQTVGFDNIIVPNLEKFSLTIGFAGGVRPLFFATEPIFHMITSRNQISSQKEDVVGDASSDRPSRLADVFLYVADTNETRHILDSDPRVALFSEGGQGLNFVCQLSADKRAWREMMATSSWTMRWPSSLPV</sequence>
<evidence type="ECO:0000313" key="2">
    <source>
        <dbReference type="Proteomes" id="UP000284706"/>
    </source>
</evidence>
<accession>A0A409YV20</accession>
<proteinExistence type="predicted"/>
<dbReference type="PANTHER" id="PTHR38926:SF72">
    <property type="entry name" value="IM:7136021-RELATED"/>
    <property type="match status" value="1"/>
</dbReference>
<evidence type="ECO:0008006" key="3">
    <source>
        <dbReference type="Google" id="ProtNLM"/>
    </source>
</evidence>
<dbReference type="STRING" id="231916.A0A409YV20"/>
<dbReference type="Gene3D" id="3.80.10.10">
    <property type="entry name" value="Ribonuclease Inhibitor"/>
    <property type="match status" value="1"/>
</dbReference>
<name>A0A409YV20_9AGAR</name>
<dbReference type="InParanoid" id="A0A409YV20"/>
<dbReference type="InterPro" id="IPR032675">
    <property type="entry name" value="LRR_dom_sf"/>
</dbReference>
<dbReference type="Gene3D" id="1.20.1280.50">
    <property type="match status" value="1"/>
</dbReference>
<keyword evidence="2" id="KW-1185">Reference proteome</keyword>
<dbReference type="SUPFAM" id="SSF52047">
    <property type="entry name" value="RNI-like"/>
    <property type="match status" value="1"/>
</dbReference>
<evidence type="ECO:0000313" key="1">
    <source>
        <dbReference type="EMBL" id="PPR06819.1"/>
    </source>
</evidence>
<dbReference type="EMBL" id="NHYE01000243">
    <property type="protein sequence ID" value="PPR06819.1"/>
    <property type="molecule type" value="Genomic_DNA"/>
</dbReference>
<reference evidence="1 2" key="1">
    <citation type="journal article" date="2018" name="Evol. Lett.">
        <title>Horizontal gene cluster transfer increased hallucinogenic mushroom diversity.</title>
        <authorList>
            <person name="Reynolds H.T."/>
            <person name="Vijayakumar V."/>
            <person name="Gluck-Thaler E."/>
            <person name="Korotkin H.B."/>
            <person name="Matheny P.B."/>
            <person name="Slot J.C."/>
        </authorList>
    </citation>
    <scope>NUCLEOTIDE SEQUENCE [LARGE SCALE GENOMIC DNA]</scope>
    <source>
        <strain evidence="1 2">SRW20</strain>
    </source>
</reference>
<dbReference type="AlphaFoldDB" id="A0A409YV20"/>
<dbReference type="OrthoDB" id="3139399at2759"/>
<protein>
    <recommendedName>
        <fullName evidence="3">F-box domain-containing protein</fullName>
    </recommendedName>
</protein>
<organism evidence="1 2">
    <name type="scientific">Gymnopilus dilepis</name>
    <dbReference type="NCBI Taxonomy" id="231916"/>
    <lineage>
        <taxon>Eukaryota</taxon>
        <taxon>Fungi</taxon>
        <taxon>Dikarya</taxon>
        <taxon>Basidiomycota</taxon>
        <taxon>Agaricomycotina</taxon>
        <taxon>Agaricomycetes</taxon>
        <taxon>Agaricomycetidae</taxon>
        <taxon>Agaricales</taxon>
        <taxon>Agaricineae</taxon>
        <taxon>Hymenogastraceae</taxon>
        <taxon>Gymnopilus</taxon>
    </lineage>
</organism>
<dbReference type="PANTHER" id="PTHR38926">
    <property type="entry name" value="F-BOX DOMAIN CONTAINING PROTEIN, EXPRESSED"/>
    <property type="match status" value="1"/>
</dbReference>
<comment type="caution">
    <text evidence="1">The sequence shown here is derived from an EMBL/GenBank/DDBJ whole genome shotgun (WGS) entry which is preliminary data.</text>
</comment>
<gene>
    <name evidence="1" type="ORF">CVT26_003846</name>
</gene>